<dbReference type="HAMAP" id="MF_00462">
    <property type="entry name" value="RsxD_RnfD"/>
    <property type="match status" value="1"/>
</dbReference>
<dbReference type="GO" id="GO:0022900">
    <property type="term" value="P:electron transport chain"/>
    <property type="evidence" value="ECO:0007669"/>
    <property type="project" value="UniProtKB-UniRule"/>
</dbReference>
<reference evidence="11 12" key="1">
    <citation type="submission" date="2018-04" db="EMBL/GenBank/DDBJ databases">
        <title>Genomic Encyclopedia of Archaeal and Bacterial Type Strains, Phase II (KMG-II): from individual species to whole genera.</title>
        <authorList>
            <person name="Goeker M."/>
        </authorList>
    </citation>
    <scope>NUCLEOTIDE SEQUENCE [LARGE SCALE GENOMIC DNA]</scope>
    <source>
        <strain evidence="11 12">DSM 5822</strain>
    </source>
</reference>
<evidence type="ECO:0000256" key="4">
    <source>
        <dbReference type="ARBA" id="ARBA00022643"/>
    </source>
</evidence>
<evidence type="ECO:0000256" key="8">
    <source>
        <dbReference type="ARBA" id="ARBA00022989"/>
    </source>
</evidence>
<dbReference type="AlphaFoldDB" id="A0A2T5IVG3"/>
<gene>
    <name evidence="10" type="primary">rnfD</name>
    <name evidence="11" type="ORF">C8N29_11634</name>
</gene>
<dbReference type="PANTHER" id="PTHR30578">
    <property type="entry name" value="ELECTRON TRANSPORT COMPLEX PROTEIN RNFD"/>
    <property type="match status" value="1"/>
</dbReference>
<dbReference type="RefSeq" id="WP_107866633.1">
    <property type="nucleotide sequence ID" value="NZ_QAON01000016.1"/>
</dbReference>
<keyword evidence="10" id="KW-0997">Cell inner membrane</keyword>
<protein>
    <recommendedName>
        <fullName evidence="10">Ion-translocating oxidoreductase complex subunit D</fullName>
        <ecNumber evidence="10">7.-.-.-</ecNumber>
    </recommendedName>
    <alternativeName>
        <fullName evidence="10">Rnf electron transport complex subunit D</fullName>
    </alternativeName>
</protein>
<keyword evidence="9 10" id="KW-0472">Membrane</keyword>
<keyword evidence="12" id="KW-1185">Reference proteome</keyword>
<feature type="transmembrane region" description="Helical" evidence="10">
    <location>
        <begin position="245"/>
        <end position="265"/>
    </location>
</feature>
<comment type="subcellular location">
    <subcellularLocation>
        <location evidence="10">Cell inner membrane</location>
        <topology evidence="10">Multi-pass membrane protein</topology>
    </subcellularLocation>
</comment>
<dbReference type="GO" id="GO:0005886">
    <property type="term" value="C:plasma membrane"/>
    <property type="evidence" value="ECO:0007669"/>
    <property type="project" value="UniProtKB-SubCell"/>
</dbReference>
<comment type="cofactor">
    <cofactor evidence="10">
        <name>FMN</name>
        <dbReference type="ChEBI" id="CHEBI:58210"/>
    </cofactor>
</comment>
<dbReference type="InterPro" id="IPR011303">
    <property type="entry name" value="RnfD_bac"/>
</dbReference>
<keyword evidence="4 10" id="KW-0288">FMN</keyword>
<evidence type="ECO:0000256" key="1">
    <source>
        <dbReference type="ARBA" id="ARBA00022448"/>
    </source>
</evidence>
<evidence type="ECO:0000256" key="7">
    <source>
        <dbReference type="ARBA" id="ARBA00022982"/>
    </source>
</evidence>
<dbReference type="NCBIfam" id="TIGR01946">
    <property type="entry name" value="rnfD"/>
    <property type="match status" value="1"/>
</dbReference>
<feature type="transmembrane region" description="Helical" evidence="10">
    <location>
        <begin position="221"/>
        <end position="239"/>
    </location>
</feature>
<feature type="modified residue" description="FMN phosphoryl threonine" evidence="10">
    <location>
        <position position="170"/>
    </location>
</feature>
<dbReference type="PANTHER" id="PTHR30578:SF0">
    <property type="entry name" value="ION-TRANSLOCATING OXIDOREDUCTASE COMPLEX SUBUNIT D"/>
    <property type="match status" value="1"/>
</dbReference>
<organism evidence="11 12">
    <name type="scientific">Agitococcus lubricus</name>
    <dbReference type="NCBI Taxonomy" id="1077255"/>
    <lineage>
        <taxon>Bacteria</taxon>
        <taxon>Pseudomonadati</taxon>
        <taxon>Pseudomonadota</taxon>
        <taxon>Gammaproteobacteria</taxon>
        <taxon>Moraxellales</taxon>
        <taxon>Moraxellaceae</taxon>
        <taxon>Agitococcus</taxon>
    </lineage>
</organism>
<comment type="subunit">
    <text evidence="10">The complex is composed of six subunits: RnfA, RnfB, RnfC, RnfD, RnfE and RnfG.</text>
</comment>
<keyword evidence="3 10" id="KW-0285">Flavoprotein</keyword>
<dbReference type="Pfam" id="PF03116">
    <property type="entry name" value="NQR2_RnfD_RnfE"/>
    <property type="match status" value="1"/>
</dbReference>
<keyword evidence="10" id="KW-1003">Cell membrane</keyword>
<evidence type="ECO:0000313" key="12">
    <source>
        <dbReference type="Proteomes" id="UP000244223"/>
    </source>
</evidence>
<sequence>MALLSVSSPHQRSGQQTPKLMRQVIYATLPALLALSVCFGLGYLLNSLWCMLLAIVFEAVCLKLRGKAVLFFLKDGSAAVTGLLLGLSLSPLAPWWLPVIGLFFAIVIAKHLYGGLGQNPFNPAMVAYALLLVSFPVEMTRWPQQLIDLSSWWSFFTGNPLQIDQLTGATVLDTLRQQSQYQGITQPSFLADGHLSASSALVNLSFGLGGLYLLRQKVIQYAIPVSMLASLSLMSLLFYCVDSQHFASPILHLLSGATMMAAFFIATDPVSAATTPLGRLIYGAGIGLLIYIVRTWGGYPDAVAFAVLLMNLAAPMLDHLCQPRTFGHQPIKWTKKQP</sequence>
<keyword evidence="7 10" id="KW-0249">Electron transport</keyword>
<feature type="transmembrane region" description="Helical" evidence="10">
    <location>
        <begin position="95"/>
        <end position="113"/>
    </location>
</feature>
<accession>A0A2T5IVG3</accession>
<dbReference type="GO" id="GO:0055085">
    <property type="term" value="P:transmembrane transport"/>
    <property type="evidence" value="ECO:0007669"/>
    <property type="project" value="InterPro"/>
</dbReference>
<evidence type="ECO:0000256" key="2">
    <source>
        <dbReference type="ARBA" id="ARBA00022553"/>
    </source>
</evidence>
<comment type="caution">
    <text evidence="10">Lacks conserved residue(s) required for the propagation of feature annotation.</text>
</comment>
<dbReference type="InterPro" id="IPR004338">
    <property type="entry name" value="NqrB/RnfD"/>
</dbReference>
<keyword evidence="6 10" id="KW-1278">Translocase</keyword>
<evidence type="ECO:0000256" key="9">
    <source>
        <dbReference type="ARBA" id="ARBA00023136"/>
    </source>
</evidence>
<keyword evidence="2 10" id="KW-0597">Phosphoprotein</keyword>
<feature type="transmembrane region" description="Helical" evidence="10">
    <location>
        <begin position="277"/>
        <end position="296"/>
    </location>
</feature>
<feature type="transmembrane region" description="Helical" evidence="10">
    <location>
        <begin position="24"/>
        <end position="57"/>
    </location>
</feature>
<evidence type="ECO:0000256" key="6">
    <source>
        <dbReference type="ARBA" id="ARBA00022967"/>
    </source>
</evidence>
<keyword evidence="1 10" id="KW-0813">Transport</keyword>
<dbReference type="OrthoDB" id="9776359at2"/>
<dbReference type="EC" id="7.-.-.-" evidence="10"/>
<proteinExistence type="inferred from homology"/>
<feature type="transmembrane region" description="Helical" evidence="10">
    <location>
        <begin position="69"/>
        <end position="89"/>
    </location>
</feature>
<dbReference type="Proteomes" id="UP000244223">
    <property type="component" value="Unassembled WGS sequence"/>
</dbReference>
<comment type="function">
    <text evidence="10">Part of a membrane-bound complex that couples electron transfer with translocation of ions across the membrane.</text>
</comment>
<keyword evidence="8 10" id="KW-1133">Transmembrane helix</keyword>
<evidence type="ECO:0000256" key="3">
    <source>
        <dbReference type="ARBA" id="ARBA00022630"/>
    </source>
</evidence>
<dbReference type="EMBL" id="QAON01000016">
    <property type="protein sequence ID" value="PTQ87868.1"/>
    <property type="molecule type" value="Genomic_DNA"/>
</dbReference>
<name>A0A2T5IVG3_9GAMM</name>
<comment type="caution">
    <text evidence="11">The sequence shown here is derived from an EMBL/GenBank/DDBJ whole genome shotgun (WGS) entry which is preliminary data.</text>
</comment>
<keyword evidence="5 10" id="KW-0812">Transmembrane</keyword>
<evidence type="ECO:0000313" key="11">
    <source>
        <dbReference type="EMBL" id="PTQ87868.1"/>
    </source>
</evidence>
<evidence type="ECO:0000256" key="5">
    <source>
        <dbReference type="ARBA" id="ARBA00022692"/>
    </source>
</evidence>
<evidence type="ECO:0000256" key="10">
    <source>
        <dbReference type="HAMAP-Rule" id="MF_00462"/>
    </source>
</evidence>
<comment type="similarity">
    <text evidence="10">Belongs to the NqrB/RnfD family.</text>
</comment>